<sequence length="271" mass="28802">MKAAVLGSPVSHSLSPVLHRAAYDALDLTHTYEAIEVPKAGLIDFVNGLDANWLGLSLTMPLKEVAFELLPACDELAIKTGAINTLVFSDVLRGYNTDVLGIVDAVREAGHETIATATIFGSGASARSALVALRELGANEVSVVARNEIDIVRMAELGTQLNLDVKSHALGETTWMESDLVINTTPAGVLDEIAQQVFRPQGLLLDVVYDPWPTQLAACWSVTGGQILSGLSMLLHQAGHQVNLMTGEVAPLGQMRDALNSELLARGLSTI</sequence>
<dbReference type="PANTHER" id="PTHR21089">
    <property type="entry name" value="SHIKIMATE DEHYDROGENASE"/>
    <property type="match status" value="1"/>
</dbReference>
<dbReference type="GO" id="GO:0050661">
    <property type="term" value="F:NADP binding"/>
    <property type="evidence" value="ECO:0007669"/>
    <property type="project" value="TreeGrafter"/>
</dbReference>
<dbReference type="SUPFAM" id="SSF51735">
    <property type="entry name" value="NAD(P)-binding Rossmann-fold domains"/>
    <property type="match status" value="1"/>
</dbReference>
<proteinExistence type="predicted"/>
<dbReference type="EMBL" id="CAFBQG010000204">
    <property type="protein sequence ID" value="CAB5055160.1"/>
    <property type="molecule type" value="Genomic_DNA"/>
</dbReference>
<dbReference type="NCBIfam" id="NF001311">
    <property type="entry name" value="PRK00258.1-3"/>
    <property type="match status" value="1"/>
</dbReference>
<evidence type="ECO:0000259" key="1">
    <source>
        <dbReference type="Pfam" id="PF08501"/>
    </source>
</evidence>
<dbReference type="Pfam" id="PF18317">
    <property type="entry name" value="SDH_C"/>
    <property type="match status" value="1"/>
</dbReference>
<dbReference type="InterPro" id="IPR022893">
    <property type="entry name" value="Shikimate_DH_fam"/>
</dbReference>
<dbReference type="InterPro" id="IPR013708">
    <property type="entry name" value="Shikimate_DH-bd_N"/>
</dbReference>
<dbReference type="GO" id="GO:0019632">
    <property type="term" value="P:shikimate metabolic process"/>
    <property type="evidence" value="ECO:0007669"/>
    <property type="project" value="TreeGrafter"/>
</dbReference>
<dbReference type="GO" id="GO:0009423">
    <property type="term" value="P:chorismate biosynthetic process"/>
    <property type="evidence" value="ECO:0007669"/>
    <property type="project" value="TreeGrafter"/>
</dbReference>
<dbReference type="GO" id="GO:0004764">
    <property type="term" value="F:shikimate 3-dehydrogenase (NADP+) activity"/>
    <property type="evidence" value="ECO:0007669"/>
    <property type="project" value="InterPro"/>
</dbReference>
<dbReference type="CDD" id="cd01065">
    <property type="entry name" value="NAD_bind_Shikimate_DH"/>
    <property type="match status" value="1"/>
</dbReference>
<evidence type="ECO:0000259" key="2">
    <source>
        <dbReference type="Pfam" id="PF18317"/>
    </source>
</evidence>
<dbReference type="GO" id="GO:0005829">
    <property type="term" value="C:cytosol"/>
    <property type="evidence" value="ECO:0007669"/>
    <property type="project" value="TreeGrafter"/>
</dbReference>
<dbReference type="EMBL" id="CAFBPK010000011">
    <property type="protein sequence ID" value="CAB5019373.1"/>
    <property type="molecule type" value="Genomic_DNA"/>
</dbReference>
<dbReference type="InterPro" id="IPR046346">
    <property type="entry name" value="Aminoacid_DH-like_N_sf"/>
</dbReference>
<dbReference type="InterPro" id="IPR041121">
    <property type="entry name" value="SDH_C"/>
</dbReference>
<dbReference type="Gene3D" id="3.40.50.10860">
    <property type="entry name" value="Leucine Dehydrogenase, chain A, domain 1"/>
    <property type="match status" value="1"/>
</dbReference>
<accession>A0A6J6XZX6</accession>
<evidence type="ECO:0000313" key="8">
    <source>
        <dbReference type="EMBL" id="CAB5019373.1"/>
    </source>
</evidence>
<evidence type="ECO:0000313" key="9">
    <source>
        <dbReference type="EMBL" id="CAB5055160.1"/>
    </source>
</evidence>
<evidence type="ECO:0000313" key="4">
    <source>
        <dbReference type="EMBL" id="CAB4342147.1"/>
    </source>
</evidence>
<dbReference type="Gene3D" id="3.40.50.720">
    <property type="entry name" value="NAD(P)-binding Rossmann-like Domain"/>
    <property type="match status" value="1"/>
</dbReference>
<dbReference type="EMBL" id="CAESAD010000008">
    <property type="protein sequence ID" value="CAB4342147.1"/>
    <property type="molecule type" value="Genomic_DNA"/>
</dbReference>
<dbReference type="AlphaFoldDB" id="A0A6J6XZX6"/>
<protein>
    <submittedName>
        <fullName evidence="6">Unannotated protein</fullName>
    </submittedName>
</protein>
<dbReference type="PANTHER" id="PTHR21089:SF1">
    <property type="entry name" value="BIFUNCTIONAL 3-DEHYDROQUINATE DEHYDRATASE_SHIKIMATE DEHYDROGENASE, CHLOROPLASTIC"/>
    <property type="match status" value="1"/>
</dbReference>
<name>A0A6J6XZX6_9ZZZZ</name>
<evidence type="ECO:0000313" key="7">
    <source>
        <dbReference type="EMBL" id="CAB4850591.1"/>
    </source>
</evidence>
<dbReference type="EMBL" id="CAFBIX010000074">
    <property type="protein sequence ID" value="CAB4850591.1"/>
    <property type="molecule type" value="Genomic_DNA"/>
</dbReference>
<feature type="domain" description="SDH C-terminal" evidence="2">
    <location>
        <begin position="230"/>
        <end position="259"/>
    </location>
</feature>
<dbReference type="EMBL" id="CAESAI010000007">
    <property type="protein sequence ID" value="CAB4334316.1"/>
    <property type="molecule type" value="Genomic_DNA"/>
</dbReference>
<organism evidence="6">
    <name type="scientific">freshwater metagenome</name>
    <dbReference type="NCBI Taxonomy" id="449393"/>
    <lineage>
        <taxon>unclassified sequences</taxon>
        <taxon>metagenomes</taxon>
        <taxon>ecological metagenomes</taxon>
    </lineage>
</organism>
<gene>
    <name evidence="5" type="ORF">UFOPK2648_00699</name>
    <name evidence="6" type="ORF">UFOPK3037_00627</name>
    <name evidence="7" type="ORF">UFOPK3278_01271</name>
    <name evidence="3" type="ORF">UFOPK3406_00464</name>
    <name evidence="4" type="ORF">UFOPK3925_01094</name>
    <name evidence="8" type="ORF">UFOPK4097_00833</name>
    <name evidence="9" type="ORF">UFOPK4301_01291</name>
</gene>
<evidence type="ECO:0000313" key="3">
    <source>
        <dbReference type="EMBL" id="CAB4334316.1"/>
    </source>
</evidence>
<dbReference type="EMBL" id="CAFAAO010000006">
    <property type="protein sequence ID" value="CAB4800818.1"/>
    <property type="molecule type" value="Genomic_DNA"/>
</dbReference>
<feature type="domain" description="Shikimate dehydrogenase substrate binding N-terminal" evidence="1">
    <location>
        <begin position="5"/>
        <end position="86"/>
    </location>
</feature>
<dbReference type="Pfam" id="PF08501">
    <property type="entry name" value="Shikimate_dh_N"/>
    <property type="match status" value="1"/>
</dbReference>
<evidence type="ECO:0000313" key="5">
    <source>
        <dbReference type="EMBL" id="CAB4707725.1"/>
    </source>
</evidence>
<reference evidence="6" key="1">
    <citation type="submission" date="2020-05" db="EMBL/GenBank/DDBJ databases">
        <authorList>
            <person name="Chiriac C."/>
            <person name="Salcher M."/>
            <person name="Ghai R."/>
            <person name="Kavagutti S V."/>
        </authorList>
    </citation>
    <scope>NUCLEOTIDE SEQUENCE</scope>
</reference>
<evidence type="ECO:0000313" key="6">
    <source>
        <dbReference type="EMBL" id="CAB4800818.1"/>
    </source>
</evidence>
<dbReference type="EMBL" id="CAEZYC010000031">
    <property type="protein sequence ID" value="CAB4707725.1"/>
    <property type="molecule type" value="Genomic_DNA"/>
</dbReference>
<dbReference type="SUPFAM" id="SSF53223">
    <property type="entry name" value="Aminoacid dehydrogenase-like, N-terminal domain"/>
    <property type="match status" value="1"/>
</dbReference>
<dbReference type="InterPro" id="IPR036291">
    <property type="entry name" value="NAD(P)-bd_dom_sf"/>
</dbReference>